<feature type="region of interest" description="Disordered" evidence="1">
    <location>
        <begin position="366"/>
        <end position="386"/>
    </location>
</feature>
<reference evidence="2" key="1">
    <citation type="journal article" date="2019" name="Database">
        <title>The radish genome database (RadishGD): an integrated information resource for radish genomics.</title>
        <authorList>
            <person name="Yu H.J."/>
            <person name="Baek S."/>
            <person name="Lee Y.J."/>
            <person name="Cho A."/>
            <person name="Mun J.H."/>
        </authorList>
    </citation>
    <scope>NUCLEOTIDE SEQUENCE [LARGE SCALE GENOMIC DNA]</scope>
    <source>
        <strain evidence="2">cv. WK10039</strain>
    </source>
</reference>
<feature type="region of interest" description="Disordered" evidence="1">
    <location>
        <begin position="296"/>
        <end position="339"/>
    </location>
</feature>
<reference evidence="3" key="2">
    <citation type="submission" date="2025-08" db="UniProtKB">
        <authorList>
            <consortium name="RefSeq"/>
        </authorList>
    </citation>
    <scope>IDENTIFICATION</scope>
    <source>
        <tissue evidence="3">Leaf</tissue>
    </source>
</reference>
<keyword evidence="2" id="KW-1185">Reference proteome</keyword>
<organism evidence="2 3">
    <name type="scientific">Raphanus sativus</name>
    <name type="common">Radish</name>
    <name type="synonym">Raphanus raphanistrum var. sativus</name>
    <dbReference type="NCBI Taxonomy" id="3726"/>
    <lineage>
        <taxon>Eukaryota</taxon>
        <taxon>Viridiplantae</taxon>
        <taxon>Streptophyta</taxon>
        <taxon>Embryophyta</taxon>
        <taxon>Tracheophyta</taxon>
        <taxon>Spermatophyta</taxon>
        <taxon>Magnoliopsida</taxon>
        <taxon>eudicotyledons</taxon>
        <taxon>Gunneridae</taxon>
        <taxon>Pentapetalae</taxon>
        <taxon>rosids</taxon>
        <taxon>malvids</taxon>
        <taxon>Brassicales</taxon>
        <taxon>Brassicaceae</taxon>
        <taxon>Brassiceae</taxon>
        <taxon>Raphanus</taxon>
    </lineage>
</organism>
<accession>A0A9W3DJP8</accession>
<proteinExistence type="predicted"/>
<protein>
    <submittedName>
        <fullName evidence="3">Uncharacterized protein LOC130511187</fullName>
    </submittedName>
</protein>
<feature type="compositionally biased region" description="Polar residues" evidence="1">
    <location>
        <begin position="299"/>
        <end position="310"/>
    </location>
</feature>
<dbReference type="PANTHER" id="PTHR33067:SF31">
    <property type="entry name" value="RNA-DIRECTED DNA POLYMERASE"/>
    <property type="match status" value="1"/>
</dbReference>
<feature type="compositionally biased region" description="Polar residues" evidence="1">
    <location>
        <begin position="372"/>
        <end position="381"/>
    </location>
</feature>
<dbReference type="CDD" id="cd00303">
    <property type="entry name" value="retropepsin_like"/>
    <property type="match status" value="1"/>
</dbReference>
<dbReference type="Proteomes" id="UP000504610">
    <property type="component" value="Chromosome 4"/>
</dbReference>
<evidence type="ECO:0000313" key="3">
    <source>
        <dbReference type="RefSeq" id="XP_056864044.1"/>
    </source>
</evidence>
<evidence type="ECO:0000256" key="1">
    <source>
        <dbReference type="SAM" id="MobiDB-lite"/>
    </source>
</evidence>
<feature type="compositionally biased region" description="Basic and acidic residues" evidence="1">
    <location>
        <begin position="311"/>
        <end position="321"/>
    </location>
</feature>
<dbReference type="RefSeq" id="XP_056864044.1">
    <property type="nucleotide sequence ID" value="XM_057008064.1"/>
</dbReference>
<dbReference type="KEGG" id="rsz:130511187"/>
<dbReference type="GeneID" id="130511187"/>
<dbReference type="InterPro" id="IPR021109">
    <property type="entry name" value="Peptidase_aspartic_dom_sf"/>
</dbReference>
<gene>
    <name evidence="3" type="primary">LOC130511187</name>
</gene>
<name>A0A9W3DJP8_RAPSA</name>
<sequence>MEKTRQQPADAPDQKQLTLVETSFVESVDRRHPPGIDRHQMDGHEPVMERQATKEVIHIGMRSKTKKLYVPKHLRREANKAEVDGCHKRVKRVPKGMTFEEAYYKYRLGNFFRESRETEKDMEILFNKVGRKPKRTLKKEQDPGKFLIPCSINNHDLPNALCDIRSAVSIMAIDTAEVLGLKMEPSKDSFAFVDNSKANSAGMIKNVKVEIGECTIPVDFHVVELKSGRTSPLLLGRAFMATVGAVCDLKKNRMCLTNVDENVFYDPVEKKKSEDLISYIEMFEDPAPQTYADRELAKSGSTSIDIQLSRSVDKEPNKSTDTEPLESVESIQISEQNKTENVRRKVLSVECAAEEVQLLLLRRSQGLERQNRQQPRPTKTTMGDHGQQDDLAAAMQLMQQHMLQMQQTIQAQQAAAQQAAQQAALVSRNRRRRLF</sequence>
<dbReference type="AlphaFoldDB" id="A0A9W3DJP8"/>
<evidence type="ECO:0000313" key="2">
    <source>
        <dbReference type="Proteomes" id="UP000504610"/>
    </source>
</evidence>
<dbReference type="PANTHER" id="PTHR33067">
    <property type="entry name" value="RNA-DIRECTED DNA POLYMERASE-RELATED"/>
    <property type="match status" value="1"/>
</dbReference>
<dbReference type="OrthoDB" id="1100365at2759"/>
<dbReference type="Gene3D" id="2.40.70.10">
    <property type="entry name" value="Acid Proteases"/>
    <property type="match status" value="1"/>
</dbReference>